<dbReference type="GO" id="GO:0005634">
    <property type="term" value="C:nucleus"/>
    <property type="evidence" value="ECO:0007669"/>
    <property type="project" value="TreeGrafter"/>
</dbReference>
<keyword evidence="2" id="KW-0963">Cytoplasm</keyword>
<dbReference type="InterPro" id="IPR036361">
    <property type="entry name" value="SAP_dom_sf"/>
</dbReference>
<dbReference type="GO" id="GO:0051301">
    <property type="term" value="P:cell division"/>
    <property type="evidence" value="ECO:0007669"/>
    <property type="project" value="UniProtKB-KW"/>
</dbReference>
<comment type="subcellular location">
    <subcellularLocation>
        <location evidence="1">Cytoplasm</location>
    </subcellularLocation>
</comment>
<feature type="compositionally biased region" description="Basic residues" evidence="6">
    <location>
        <begin position="362"/>
        <end position="372"/>
    </location>
</feature>
<evidence type="ECO:0000256" key="4">
    <source>
        <dbReference type="ARBA" id="ARBA00023054"/>
    </source>
</evidence>
<sequence>MEGKVNIPYLKLAMSQFATPKNPPWARQSATPDMNAVSTPNSISLAQQQAQSIMQAQQSPSIMQQSPMMQQSPTVYCMGTTTPTLQTPQYATQQLSLGLQVVHLQYRLTLQHYIIDTTPDMNAVSTPNSISLAQQQAQSIMQAQQSPSIMQQSPMMQQSPTVYCMGTTTPTLQTPQYATQQLSLGLQQQAALQQQGPPQIIPQPGIAIPTTLATNQQVAPVSYPNPRQVQQAAPPKQRVFTGTVTKLHDNFGFVDEDVFFQTSCVKGLIPKVGERVLVEATYNPNMPFKWNATRIQLLPNQVGSNQGKPSVMGQPVPSSLMGDNPGNRPFSSKKGERFRDRERKGFSDIKKEPRERPERPLPLKKRSRSRTPKRGDRSGSPRRRMRVVPRYVVQIPKLSFNLQSANVVTLKSRYSSMYVPSDFFKANFTWMDAFPLTRPFQLGRNCEFHVLHKDVESINTSDALLDPPDADHSFNAKVMLLSCPELEDLYHKSCSLSEDATDVQENFVHPTRLIHFLVGIKGKNETMAIGGAWSPSQDGLKPDEDPKVLIKTAIRTTKALTGIDLSACTQWYRFAEVRYLRPEEIHKGKHLPTRVETTVIFFPDVWSCSPSRLEWASLQTAYKKQLQKKIAAISDGPKDTSSQAETLSKFLEEDEDTENIEVRDPTHFSQLDPKAMKIIDLRRELEARTLSSKGLKSQLIARLTKSLKMEQEKEESEEQVKEEASTPMEEEVQKNLEEEKTEEKKKEEEEKKKKEEREKVSLERKYALPENPAILVHPNPTAKSGKFDCAVMSLSVLLDYRPEDNKEHSFEVSLFVELFNEMLMRDFGFEIYKSLVRAPEKKKEGKEKDKEKDKDKEKEKEKKSEEKSNKEPTPKKRRKEEETKETKKDGEKNDRKAYVVKKEDDKSEEKKEEEEEESDDKKKKKDKKKYFTRFPALLLSFTYFDQNHTGYLIDKDVEEIIHTIGLQLSRAQVKKLAQKSVSRDSIHYRKLTDKPLPGQVVDKEEESKEIKIIDTETLALGNAEYDPDYKDSKSSNSNRTPKKGEDEVLTGMINYKGSVLDIESLLDRLEKSEKTRLDMEKEMQKLSKDRDTIKTNLEMKEESGQKLKEELKQVKQKLSNQEKLTNFSESASKKYISALMLSKDHLTTMLDTVSAALDEKDIKKKIY</sequence>
<evidence type="ECO:0000259" key="8">
    <source>
        <dbReference type="SMART" id="SM01122"/>
    </source>
</evidence>
<dbReference type="GO" id="GO:0006355">
    <property type="term" value="P:regulation of DNA-templated transcription"/>
    <property type="evidence" value="ECO:0007669"/>
    <property type="project" value="InterPro"/>
</dbReference>
<keyword evidence="9" id="KW-0132">Cell division</keyword>
<feature type="compositionally biased region" description="Basic and acidic residues" evidence="6">
    <location>
        <begin position="333"/>
        <end position="361"/>
    </location>
</feature>
<dbReference type="InterPro" id="IPR045353">
    <property type="entry name" value="LAIKA"/>
</dbReference>
<feature type="coiled-coil region" evidence="5">
    <location>
        <begin position="1062"/>
        <end position="1124"/>
    </location>
</feature>
<feature type="compositionally biased region" description="Basic and acidic residues" evidence="6">
    <location>
        <begin position="840"/>
        <end position="910"/>
    </location>
</feature>
<proteinExistence type="predicted"/>
<dbReference type="Pfam" id="PF02037">
    <property type="entry name" value="SAP"/>
    <property type="match status" value="1"/>
</dbReference>
<dbReference type="InterPro" id="IPR025223">
    <property type="entry name" value="S1-like_RNA-bd_dom"/>
</dbReference>
<dbReference type="PANTHER" id="PTHR14304:SF11">
    <property type="entry name" value="SAP DOMAIN-CONTAINING PROTEIN"/>
    <property type="match status" value="1"/>
</dbReference>
<protein>
    <submittedName>
        <fullName evidence="9">Cell division cycle and apoptosis regulator protein 1</fullName>
    </submittedName>
</protein>
<reference evidence="9 10" key="1">
    <citation type="submission" date="2020-06" db="EMBL/GenBank/DDBJ databases">
        <authorList>
            <person name="Li R."/>
            <person name="Bekaert M."/>
        </authorList>
    </citation>
    <scope>NUCLEOTIDE SEQUENCE [LARGE SCALE GENOMIC DNA]</scope>
    <source>
        <strain evidence="10">wild</strain>
    </source>
</reference>
<feature type="region of interest" description="Disordered" evidence="6">
    <location>
        <begin position="707"/>
        <end position="764"/>
    </location>
</feature>
<evidence type="ECO:0000259" key="7">
    <source>
        <dbReference type="SMART" id="SM00513"/>
    </source>
</evidence>
<dbReference type="Pfam" id="PF14443">
    <property type="entry name" value="DBC1"/>
    <property type="match status" value="1"/>
</dbReference>
<dbReference type="EMBL" id="CACVKT020000347">
    <property type="protein sequence ID" value="CAC5358398.1"/>
    <property type="molecule type" value="Genomic_DNA"/>
</dbReference>
<gene>
    <name evidence="9" type="ORF">MCOR_1666</name>
</gene>
<dbReference type="SMART" id="SM00513">
    <property type="entry name" value="SAP"/>
    <property type="match status" value="1"/>
</dbReference>
<dbReference type="Proteomes" id="UP000507470">
    <property type="component" value="Unassembled WGS sequence"/>
</dbReference>
<keyword evidence="4 5" id="KW-0175">Coiled coil</keyword>
<evidence type="ECO:0000256" key="6">
    <source>
        <dbReference type="SAM" id="MobiDB-lite"/>
    </source>
</evidence>
<dbReference type="Pfam" id="PF14444">
    <property type="entry name" value="S1-like"/>
    <property type="match status" value="1"/>
</dbReference>
<keyword evidence="3" id="KW-0597">Phosphoprotein</keyword>
<feature type="region of interest" description="Disordered" evidence="6">
    <location>
        <begin position="301"/>
        <end position="385"/>
    </location>
</feature>
<dbReference type="SMART" id="SM01122">
    <property type="entry name" value="DBC1"/>
    <property type="match status" value="1"/>
</dbReference>
<evidence type="ECO:0000313" key="10">
    <source>
        <dbReference type="Proteomes" id="UP000507470"/>
    </source>
</evidence>
<dbReference type="GO" id="GO:0005737">
    <property type="term" value="C:cytoplasm"/>
    <property type="evidence" value="ECO:0007669"/>
    <property type="project" value="UniProtKB-SubCell"/>
</dbReference>
<feature type="domain" description="DBC1/CARP1 catalytically inactive NUDIX hydrolase" evidence="8">
    <location>
        <begin position="507"/>
        <end position="639"/>
    </location>
</feature>
<dbReference type="OrthoDB" id="21006at2759"/>
<keyword evidence="10" id="KW-1185">Reference proteome</keyword>
<evidence type="ECO:0000256" key="2">
    <source>
        <dbReference type="ARBA" id="ARBA00022490"/>
    </source>
</evidence>
<evidence type="ECO:0000256" key="3">
    <source>
        <dbReference type="ARBA" id="ARBA00022553"/>
    </source>
</evidence>
<feature type="region of interest" description="Disordered" evidence="6">
    <location>
        <begin position="1024"/>
        <end position="1047"/>
    </location>
</feature>
<feature type="region of interest" description="Disordered" evidence="6">
    <location>
        <begin position="840"/>
        <end position="925"/>
    </location>
</feature>
<name>A0A6J7ZZI7_MYTCO</name>
<dbReference type="SUPFAM" id="SSF68906">
    <property type="entry name" value="SAP domain"/>
    <property type="match status" value="1"/>
</dbReference>
<dbReference type="InterPro" id="IPR025954">
    <property type="entry name" value="DBC1/CARP1_inactive_NUDIX"/>
</dbReference>
<evidence type="ECO:0000256" key="1">
    <source>
        <dbReference type="ARBA" id="ARBA00004496"/>
    </source>
</evidence>
<dbReference type="Pfam" id="PF19256">
    <property type="entry name" value="LAIKA"/>
    <property type="match status" value="1"/>
</dbReference>
<dbReference type="PANTHER" id="PTHR14304">
    <property type="entry name" value="CELL DIVISION CYCLE AND APOPTOSIS REGULATOR PROTEIN"/>
    <property type="match status" value="1"/>
</dbReference>
<feature type="compositionally biased region" description="Basic and acidic residues" evidence="6">
    <location>
        <begin position="731"/>
        <end position="764"/>
    </location>
</feature>
<dbReference type="AlphaFoldDB" id="A0A6J7ZZI7"/>
<accession>A0A6J7ZZI7</accession>
<feature type="domain" description="SAP" evidence="7">
    <location>
        <begin position="673"/>
        <end position="707"/>
    </location>
</feature>
<evidence type="ECO:0000313" key="9">
    <source>
        <dbReference type="EMBL" id="CAC5358398.1"/>
    </source>
</evidence>
<organism evidence="9 10">
    <name type="scientific">Mytilus coruscus</name>
    <name type="common">Sea mussel</name>
    <dbReference type="NCBI Taxonomy" id="42192"/>
    <lineage>
        <taxon>Eukaryota</taxon>
        <taxon>Metazoa</taxon>
        <taxon>Spiralia</taxon>
        <taxon>Lophotrochozoa</taxon>
        <taxon>Mollusca</taxon>
        <taxon>Bivalvia</taxon>
        <taxon>Autobranchia</taxon>
        <taxon>Pteriomorphia</taxon>
        <taxon>Mytilida</taxon>
        <taxon>Mytiloidea</taxon>
        <taxon>Mytilidae</taxon>
        <taxon>Mytilinae</taxon>
        <taxon>Mytilus</taxon>
    </lineage>
</organism>
<keyword evidence="9" id="KW-0131">Cell cycle</keyword>
<dbReference type="InterPro" id="IPR025224">
    <property type="entry name" value="CCAR1/CCAR2"/>
</dbReference>
<evidence type="ECO:0000256" key="5">
    <source>
        <dbReference type="SAM" id="Coils"/>
    </source>
</evidence>
<dbReference type="InterPro" id="IPR003034">
    <property type="entry name" value="SAP_dom"/>
</dbReference>